<dbReference type="RefSeq" id="WP_012167615.1">
    <property type="nucleotide sequence ID" value="NC_009928.1"/>
</dbReference>
<dbReference type="KEGG" id="amr:AM1_C0373"/>
<protein>
    <submittedName>
        <fullName evidence="2">Uncharacterized protein</fullName>
    </submittedName>
</protein>
<keyword evidence="2" id="KW-0614">Plasmid</keyword>
<accession>A8ZNA2</accession>
<dbReference type="OrthoDB" id="9828721at2"/>
<organism evidence="2 3">
    <name type="scientific">Acaryochloris marina (strain MBIC 11017)</name>
    <dbReference type="NCBI Taxonomy" id="329726"/>
    <lineage>
        <taxon>Bacteria</taxon>
        <taxon>Bacillati</taxon>
        <taxon>Cyanobacteriota</taxon>
        <taxon>Cyanophyceae</taxon>
        <taxon>Acaryochloridales</taxon>
        <taxon>Acaryochloridaceae</taxon>
        <taxon>Acaryochloris</taxon>
    </lineage>
</organism>
<sequence>MSDIYFKVKTQWKLTSERGVIVKTVRNHYGPGPSFTRLCMDIMFSVLKVLSVAIQTRNRAAIQGAIEVSRVQVEGYYQMALGLAEAEVPLPVMVAPTLSNPGGTLPAEADDLDDTPPWDESQAEFEEFVMDD</sequence>
<evidence type="ECO:0000313" key="2">
    <source>
        <dbReference type="EMBL" id="ABW32300.1"/>
    </source>
</evidence>
<keyword evidence="3" id="KW-1185">Reference proteome</keyword>
<proteinExistence type="predicted"/>
<dbReference type="HOGENOM" id="CLU_1912461_0_0_3"/>
<evidence type="ECO:0000313" key="3">
    <source>
        <dbReference type="Proteomes" id="UP000000268"/>
    </source>
</evidence>
<feature type="compositionally biased region" description="Acidic residues" evidence="1">
    <location>
        <begin position="108"/>
        <end position="121"/>
    </location>
</feature>
<evidence type="ECO:0000256" key="1">
    <source>
        <dbReference type="SAM" id="MobiDB-lite"/>
    </source>
</evidence>
<name>A8ZNA2_ACAM1</name>
<reference evidence="2 3" key="1">
    <citation type="journal article" date="2008" name="Proc. Natl. Acad. Sci. U.S.A.">
        <title>Niche adaptation and genome expansion in the chlorophyll d-producing cyanobacterium Acaryochloris marina.</title>
        <authorList>
            <person name="Swingley W.D."/>
            <person name="Chen M."/>
            <person name="Cheung P.C."/>
            <person name="Conrad A.L."/>
            <person name="Dejesa L.C."/>
            <person name="Hao J."/>
            <person name="Honchak B.M."/>
            <person name="Karbach L.E."/>
            <person name="Kurdoglu A."/>
            <person name="Lahiri S."/>
            <person name="Mastrian S.D."/>
            <person name="Miyashita H."/>
            <person name="Page L."/>
            <person name="Ramakrishna P."/>
            <person name="Satoh S."/>
            <person name="Sattley W.M."/>
            <person name="Shimada Y."/>
            <person name="Taylor H.L."/>
            <person name="Tomo T."/>
            <person name="Tsuchiya T."/>
            <person name="Wang Z.T."/>
            <person name="Raymond J."/>
            <person name="Mimuro M."/>
            <person name="Blankenship R.E."/>
            <person name="Touchman J.W."/>
        </authorList>
    </citation>
    <scope>NUCLEOTIDE SEQUENCE [LARGE SCALE GENOMIC DNA]</scope>
    <source>
        <strain evidence="3">MBIC 11017</strain>
        <plasmid evidence="3">Plasmid pREB3</plasmid>
    </source>
</reference>
<dbReference type="Proteomes" id="UP000000268">
    <property type="component" value="Plasmid pREB3"/>
</dbReference>
<gene>
    <name evidence="2" type="ordered locus">AM1_C0373</name>
</gene>
<feature type="region of interest" description="Disordered" evidence="1">
    <location>
        <begin position="99"/>
        <end position="121"/>
    </location>
</feature>
<dbReference type="AlphaFoldDB" id="A8ZNA2"/>
<geneLocation type="plasmid" evidence="2 3">
    <name>pREB3</name>
</geneLocation>
<dbReference type="EMBL" id="CP000840">
    <property type="protein sequence ID" value="ABW32300.1"/>
    <property type="molecule type" value="Genomic_DNA"/>
</dbReference>